<evidence type="ECO:0000313" key="1">
    <source>
        <dbReference type="EMBL" id="AAZ44207.2"/>
    </source>
</evidence>
<name>Q4AAL4_MESHJ</name>
<accession>Q4AAL4</accession>
<dbReference type="Proteomes" id="UP000000548">
    <property type="component" value="Chromosome"/>
</dbReference>
<dbReference type="HOGENOM" id="CLU_2618208_0_0_14"/>
<protein>
    <submittedName>
        <fullName evidence="1">Uncharacterized protein</fullName>
    </submittedName>
</protein>
<evidence type="ECO:0000313" key="2">
    <source>
        <dbReference type="Proteomes" id="UP000000548"/>
    </source>
</evidence>
<dbReference type="AlphaFoldDB" id="Q4AAL4"/>
<dbReference type="KEGG" id="mhj:MHJ_0681"/>
<dbReference type="EMBL" id="AE017243">
    <property type="protein sequence ID" value="AAZ44207.2"/>
    <property type="molecule type" value="Genomic_DNA"/>
</dbReference>
<organism evidence="1 2">
    <name type="scientific">Mesomycoplasma hyopneumoniae (strain J / ATCC 25934 / NCTC 10110)</name>
    <name type="common">Mycoplasma hyopneumoniae</name>
    <dbReference type="NCBI Taxonomy" id="262719"/>
    <lineage>
        <taxon>Bacteria</taxon>
        <taxon>Bacillati</taxon>
        <taxon>Mycoplasmatota</taxon>
        <taxon>Mycoplasmoidales</taxon>
        <taxon>Metamycoplasmataceae</taxon>
        <taxon>Mesomycoplasma</taxon>
    </lineage>
</organism>
<reference evidence="1 2" key="1">
    <citation type="journal article" date="2005" name="J. Bacteriol.">
        <title>Swine and poultry pathogens: the complete genome sequences of two strains of Mycoplasma hyopneumoniae and a strain of Mycoplasma synoviae.</title>
        <authorList>
            <person name="Vasconcelos A.T."/>
            <person name="Ferreira H.B."/>
            <person name="Bizarro C.V."/>
            <person name="Bonatto S.L."/>
            <person name="Carvalho M.O."/>
            <person name="Pinto P.M."/>
            <person name="Almeida D.F."/>
            <person name="Almeida L.G."/>
            <person name="Almeida R."/>
            <person name="Alves-Filho L."/>
            <person name="Assuncao E.N."/>
            <person name="Azevedo V.A."/>
            <person name="Bogo M.R."/>
            <person name="Brigido M.M."/>
            <person name="Brocchi M."/>
            <person name="Burity H.A."/>
            <person name="Camargo A.A."/>
            <person name="Camargo S.S."/>
            <person name="Carepo M.S."/>
            <person name="Carraro D.M."/>
            <person name="de Mattos Cascardo J.C."/>
            <person name="Castro L.A."/>
            <person name="Cavalcanti G."/>
            <person name="Chemale G."/>
            <person name="Collevatti R.G."/>
            <person name="Cunha C.W."/>
            <person name="Dallagiovanna B."/>
            <person name="Dambros B.P."/>
            <person name="Dellagostin O.A."/>
            <person name="Falcao C."/>
            <person name="Fantinatti-Garboggini F."/>
            <person name="Felipe M.S."/>
            <person name="Fiorentin L."/>
            <person name="Franco G.R."/>
            <person name="Freitas N.S."/>
            <person name="Frias D."/>
            <person name="Grangeiro T.B."/>
            <person name="Grisard E.C."/>
            <person name="Guimaraes C.T."/>
            <person name="Hungria M."/>
            <person name="Jardim S.N."/>
            <person name="Krieger M.A."/>
            <person name="Laurino J.P."/>
            <person name="Lima L.F."/>
            <person name="Lopes M.I."/>
            <person name="Loreto E.L."/>
            <person name="Madeira H.M."/>
            <person name="Manfio G.P."/>
            <person name="Maranhao A.Q."/>
            <person name="Martinkovics C.T."/>
            <person name="Medeiros S.R."/>
            <person name="Moreira M.A."/>
            <person name="Neiva M."/>
            <person name="Ramalho-Neto C.E."/>
            <person name="Nicolas M.F."/>
            <person name="Oliveira S.C."/>
            <person name="Paixao R.F."/>
            <person name="Pedrosa F.O."/>
            <person name="Pena S.D."/>
            <person name="Pereira M."/>
            <person name="Pereira-Ferrari L."/>
            <person name="Piffer I."/>
            <person name="Pinto L.S."/>
            <person name="Potrich D.P."/>
            <person name="Salim A.C."/>
            <person name="Santos F.R."/>
            <person name="Schmitt R."/>
            <person name="Schneider M.P."/>
            <person name="Schrank A."/>
            <person name="Schrank I.S."/>
            <person name="Schuck A.F."/>
            <person name="Seuanez H.N."/>
            <person name="Silva D.W."/>
            <person name="Silva R."/>
            <person name="Silva S.C."/>
            <person name="Soares C.M."/>
            <person name="Souza K.R."/>
            <person name="Souza R.C."/>
            <person name="Staats C.C."/>
            <person name="Steffens M.B."/>
            <person name="Teixeira S.M."/>
            <person name="Urmenyi T.P."/>
            <person name="Vainstein M.H."/>
            <person name="Zuccherato L.W."/>
            <person name="Simpson A.J."/>
            <person name="Zaha A."/>
        </authorList>
    </citation>
    <scope>NUCLEOTIDE SEQUENCE [LARGE SCALE GENOMIC DNA]</scope>
    <source>
        <strain evidence="2">J / ATCC 25934 / NCTC 10110</strain>
    </source>
</reference>
<proteinExistence type="predicted"/>
<gene>
    <name evidence="1" type="ordered locus">MHJ_0681</name>
</gene>
<sequence>MERVTIACTNSVNNSVSINLHNWDNWDKFADNFFKNNYKIKNLILGPTLFFLMFTKKTIKKSINPSIILIKTFFIFRY</sequence>